<dbReference type="Gene3D" id="3.30.1520.10">
    <property type="entry name" value="Phox-like domain"/>
    <property type="match status" value="1"/>
</dbReference>
<dbReference type="AlphaFoldDB" id="A0A485KIN8"/>
<organism evidence="4 5">
    <name type="scientific">Aphanomyces stellatus</name>
    <dbReference type="NCBI Taxonomy" id="120398"/>
    <lineage>
        <taxon>Eukaryota</taxon>
        <taxon>Sar</taxon>
        <taxon>Stramenopiles</taxon>
        <taxon>Oomycota</taxon>
        <taxon>Saprolegniomycetes</taxon>
        <taxon>Saprolegniales</taxon>
        <taxon>Verrucalvaceae</taxon>
        <taxon>Aphanomyces</taxon>
    </lineage>
</organism>
<dbReference type="CDD" id="cd06093">
    <property type="entry name" value="PX_domain"/>
    <property type="match status" value="1"/>
</dbReference>
<dbReference type="GO" id="GO:0035091">
    <property type="term" value="F:phosphatidylinositol binding"/>
    <property type="evidence" value="ECO:0007669"/>
    <property type="project" value="InterPro"/>
</dbReference>
<keyword evidence="1" id="KW-0175">Coiled coil</keyword>
<accession>A0A485KIN8</accession>
<proteinExistence type="predicted"/>
<evidence type="ECO:0000313" key="4">
    <source>
        <dbReference type="EMBL" id="VFT84611.1"/>
    </source>
</evidence>
<dbReference type="InterPro" id="IPR036871">
    <property type="entry name" value="PX_dom_sf"/>
</dbReference>
<reference evidence="3" key="2">
    <citation type="submission" date="2019-06" db="EMBL/GenBank/DDBJ databases">
        <title>Genomics analysis of Aphanomyces spp. identifies a new class of oomycete effector associated with host adaptation.</title>
        <authorList>
            <person name="Gaulin E."/>
        </authorList>
    </citation>
    <scope>NUCLEOTIDE SEQUENCE</scope>
    <source>
        <strain evidence="3">CBS 578.67</strain>
    </source>
</reference>
<dbReference type="EMBL" id="VJMH01004419">
    <property type="protein sequence ID" value="KAF0702988.1"/>
    <property type="molecule type" value="Genomic_DNA"/>
</dbReference>
<dbReference type="OrthoDB" id="65415at2759"/>
<feature type="region of interest" description="Disordered" evidence="2">
    <location>
        <begin position="1"/>
        <end position="34"/>
    </location>
</feature>
<sequence>MWDSKRADSFTISAKKMSETKPPSSMTESVGKSAIHRDERPIDDDLLSVYHEASMAMSLPEPYVSQLNKKFLLVEDFVQLTTTVIAEPFEVKPLGYYKTPDGFDIYVFECSLGSPDRLSMKKRWKIQRRYRHFDLFLSKITEVAPSFRVPSLSGSYLQMFRAKHCKDRLVELHLWLTKTVEMLQKSPAASDLHMLLCCFLFAGANMPYVTFASLPQFAWADEEINIRLTSTPLYPSKVRSSIETEAGIGIRLIPYSSRMEGGNCVYHGASVKGFLRDHIDSNIQHVRLGSKLARLNGVSIEDEDFSTILLLLRNVARPMHLTFTFDPRPQFNTLTELELRRHNRVSSLSSLYSNVGSSMDATEVQTPMNVLGSVLNETFGRKRTETISVTSEEPDNQDEEVVSWDEVGGFFMDTVTTGFFARVRVDKSKQTPNDVEGVWSTPVGPMSVLLTACKLRGREAVFLSMTPKMFLKPNNQASQTTRRNKKPEMRLERGMVLVSVNKKSTCGLSFAETMNLVDQASLPTALCFRWFNEYSLFISPNIDAADSTTIHRPSSMSERDISPSQSEMTCLVEAQARMCAMLTQALNENASLRSEIHVVQESNRLLREDNIVSSAAYQTLKRHSDRMDTRCNALQSTHADLAMEVQQTAKERQVAENAIMTFEQKLKKHLDNAREISRKMLLEHEARCIEESRKSIEVAKKVAEARAKRQGDEALAALRRQNNVDMQRLAEDNGEEIEFLNQQLALWKHQVEVLTENEKRKRTHELMPKMSGDDMMFMDEELDRRAGARVRSPPHVDDSKDIDSPNDQSIWDRVFDSPNSETP</sequence>
<dbReference type="EMBL" id="CAADRA010004437">
    <property type="protein sequence ID" value="VFT84611.1"/>
    <property type="molecule type" value="Genomic_DNA"/>
</dbReference>
<evidence type="ECO:0000313" key="3">
    <source>
        <dbReference type="EMBL" id="KAF0702988.1"/>
    </source>
</evidence>
<evidence type="ECO:0000256" key="2">
    <source>
        <dbReference type="SAM" id="MobiDB-lite"/>
    </source>
</evidence>
<dbReference type="Proteomes" id="UP000332933">
    <property type="component" value="Unassembled WGS sequence"/>
</dbReference>
<dbReference type="SUPFAM" id="SSF64268">
    <property type="entry name" value="PX domain"/>
    <property type="match status" value="1"/>
</dbReference>
<evidence type="ECO:0000256" key="1">
    <source>
        <dbReference type="SAM" id="Coils"/>
    </source>
</evidence>
<evidence type="ECO:0000313" key="5">
    <source>
        <dbReference type="Proteomes" id="UP000332933"/>
    </source>
</evidence>
<name>A0A485KIN8_9STRA</name>
<keyword evidence="5" id="KW-1185">Reference proteome</keyword>
<reference evidence="4 5" key="1">
    <citation type="submission" date="2019-03" db="EMBL/GenBank/DDBJ databases">
        <authorList>
            <person name="Gaulin E."/>
            <person name="Dumas B."/>
        </authorList>
    </citation>
    <scope>NUCLEOTIDE SEQUENCE [LARGE SCALE GENOMIC DNA]</scope>
    <source>
        <strain evidence="4">CBS 568.67</strain>
    </source>
</reference>
<feature type="region of interest" description="Disordered" evidence="2">
    <location>
        <begin position="783"/>
        <end position="823"/>
    </location>
</feature>
<feature type="compositionally biased region" description="Polar residues" evidence="2">
    <location>
        <begin position="21"/>
        <end position="30"/>
    </location>
</feature>
<gene>
    <name evidence="4" type="primary">Aste57867_7708</name>
    <name evidence="3" type="ORF">As57867_007679</name>
    <name evidence="4" type="ORF">ASTE57867_7708</name>
</gene>
<feature type="compositionally biased region" description="Basic and acidic residues" evidence="2">
    <location>
        <begin position="794"/>
        <end position="803"/>
    </location>
</feature>
<feature type="coiled-coil region" evidence="1">
    <location>
        <begin position="645"/>
        <end position="679"/>
    </location>
</feature>
<protein>
    <submittedName>
        <fullName evidence="4">Aste57867_7708 protein</fullName>
    </submittedName>
</protein>